<dbReference type="Gene3D" id="3.30.1870.10">
    <property type="entry name" value="EreA-like, domain 2"/>
    <property type="match status" value="1"/>
</dbReference>
<dbReference type="Proteomes" id="UP000276417">
    <property type="component" value="Chromosome 1"/>
</dbReference>
<evidence type="ECO:0000313" key="1">
    <source>
        <dbReference type="EMBL" id="AZI43903.1"/>
    </source>
</evidence>
<dbReference type="SUPFAM" id="SSF159501">
    <property type="entry name" value="EreA/ChaN-like"/>
    <property type="match status" value="1"/>
</dbReference>
<name>A0A3G8YG13_9DEIO</name>
<sequence>MPPQLGWDMTEPDVALSAFLDSLPAPPQLLGLGEPTHGVEAFPAWRNRVFESLVKTQGFCSIAIESDVFAAMRASDYVTSGQGTLDEVMEGGFSHGFGQVKANRDLLAWMRAFNAGRPETRGVRFYGFDPPIENMWAASPRHALLSLYDFLARHFAHLPVDRATLEQRCGDDARWTNPAAAMNPNQSVGATQDARQLRVLTDDLLGFLGTQLPGLTAQDGFWSDEIWQAQLSARTALGLLRYHAVLAGSSPQRISQLLGLRDVMMTENLTAIAERERPRGPTLVFAHSSHLQRGASQIRMDIMNADWWPAGAHLAAQWGQQYAFIGMASGTNLGLPAPYPEPVTPHLYAAPALTPLLSAGQQRKAEENAASFPMSLERLAQSDGVLLLPVPAQE</sequence>
<protein>
    <submittedName>
        <fullName evidence="1">Erythromycin esterase</fullName>
    </submittedName>
</protein>
<dbReference type="Pfam" id="PF05139">
    <property type="entry name" value="Erythro_esteras"/>
    <property type="match status" value="1"/>
</dbReference>
<dbReference type="InterPro" id="IPR007815">
    <property type="entry name" value="Emycin_Estase"/>
</dbReference>
<organism evidence="1 2">
    <name type="scientific">Deinococcus psychrotolerans</name>
    <dbReference type="NCBI Taxonomy" id="2489213"/>
    <lineage>
        <taxon>Bacteria</taxon>
        <taxon>Thermotogati</taxon>
        <taxon>Deinococcota</taxon>
        <taxon>Deinococci</taxon>
        <taxon>Deinococcales</taxon>
        <taxon>Deinococcaceae</taxon>
        <taxon>Deinococcus</taxon>
    </lineage>
</organism>
<reference evidence="1 2" key="1">
    <citation type="submission" date="2018-11" db="EMBL/GenBank/DDBJ databases">
        <title>Deinococcus shelandsis sp. nov., isolated from South Shetland Islands soil of Antarctica.</title>
        <authorList>
            <person name="Tian J."/>
        </authorList>
    </citation>
    <scope>NUCLEOTIDE SEQUENCE [LARGE SCALE GENOMIC DNA]</scope>
    <source>
        <strain evidence="1 2">S14-83T</strain>
    </source>
</reference>
<dbReference type="PANTHER" id="PTHR31299:SF0">
    <property type="entry name" value="ESTERASE, PUTATIVE (AFU_ORTHOLOGUE AFUA_1G05850)-RELATED"/>
    <property type="match status" value="1"/>
</dbReference>
<dbReference type="KEGG" id="dph:EHF33_09680"/>
<gene>
    <name evidence="1" type="ORF">EHF33_09680</name>
</gene>
<dbReference type="PANTHER" id="PTHR31299">
    <property type="entry name" value="ESTERASE, PUTATIVE (AFU_ORTHOLOGUE AFUA_1G05850)-RELATED"/>
    <property type="match status" value="1"/>
</dbReference>
<dbReference type="GO" id="GO:0046677">
    <property type="term" value="P:response to antibiotic"/>
    <property type="evidence" value="ECO:0007669"/>
    <property type="project" value="InterPro"/>
</dbReference>
<dbReference type="EMBL" id="CP034183">
    <property type="protein sequence ID" value="AZI43903.1"/>
    <property type="molecule type" value="Genomic_DNA"/>
</dbReference>
<dbReference type="AlphaFoldDB" id="A0A3G8YG13"/>
<accession>A0A3G8YG13</accession>
<dbReference type="InterPro" id="IPR014622">
    <property type="entry name" value="UCP036794_erythomycin"/>
</dbReference>
<evidence type="ECO:0000313" key="2">
    <source>
        <dbReference type="Proteomes" id="UP000276417"/>
    </source>
</evidence>
<keyword evidence="2" id="KW-1185">Reference proteome</keyword>
<dbReference type="InterPro" id="IPR052036">
    <property type="entry name" value="Hydrolase/PRTase-associated"/>
</dbReference>
<dbReference type="PIRSF" id="PIRSF036794">
    <property type="entry name" value="UCP_erythr_ester"/>
    <property type="match status" value="1"/>
</dbReference>
<dbReference type="CDD" id="cd14728">
    <property type="entry name" value="Ere-like"/>
    <property type="match status" value="1"/>
</dbReference>
<dbReference type="OrthoDB" id="4329964at2"/>
<proteinExistence type="predicted"/>